<evidence type="ECO:0000313" key="2">
    <source>
        <dbReference type="EMBL" id="CAG2232156.1"/>
    </source>
</evidence>
<dbReference type="OrthoDB" id="8061005at2759"/>
<name>A0A8S3TQX0_MYTED</name>
<comment type="caution">
    <text evidence="2">The sequence shown here is derived from an EMBL/GenBank/DDBJ whole genome shotgun (WGS) entry which is preliminary data.</text>
</comment>
<sequence>MSDNEENENISEPEEEIIPEEQAIEPQAEPAIEMAAVPPLFNIPFPGKLDLDGNISTNWKKFKRTWDNYEIASGLSTKDAKLRTATLLTCIGPEAMDIFDGLAFENEEDKKDIAKVIEKFEAFCIGKTNETFERYTFNISKMKTMTGASNNLDIGEDIKAVRSKSSFNKHKSIKHLHKSKAKEIVHTVENNALKENVQHMEKSATVVAN</sequence>
<organism evidence="2 3">
    <name type="scientific">Mytilus edulis</name>
    <name type="common">Blue mussel</name>
    <dbReference type="NCBI Taxonomy" id="6550"/>
    <lineage>
        <taxon>Eukaryota</taxon>
        <taxon>Metazoa</taxon>
        <taxon>Spiralia</taxon>
        <taxon>Lophotrochozoa</taxon>
        <taxon>Mollusca</taxon>
        <taxon>Bivalvia</taxon>
        <taxon>Autobranchia</taxon>
        <taxon>Pteriomorphia</taxon>
        <taxon>Mytilida</taxon>
        <taxon>Mytiloidea</taxon>
        <taxon>Mytilidae</taxon>
        <taxon>Mytilinae</taxon>
        <taxon>Mytilus</taxon>
    </lineage>
</organism>
<feature type="region of interest" description="Disordered" evidence="1">
    <location>
        <begin position="1"/>
        <end position="26"/>
    </location>
</feature>
<evidence type="ECO:0000313" key="3">
    <source>
        <dbReference type="Proteomes" id="UP000683360"/>
    </source>
</evidence>
<evidence type="ECO:0000256" key="1">
    <source>
        <dbReference type="SAM" id="MobiDB-lite"/>
    </source>
</evidence>
<protein>
    <submittedName>
        <fullName evidence="2">Uncharacterized protein</fullName>
    </submittedName>
</protein>
<reference evidence="2" key="1">
    <citation type="submission" date="2021-03" db="EMBL/GenBank/DDBJ databases">
        <authorList>
            <person name="Bekaert M."/>
        </authorList>
    </citation>
    <scope>NUCLEOTIDE SEQUENCE</scope>
</reference>
<dbReference type="Proteomes" id="UP000683360">
    <property type="component" value="Unassembled WGS sequence"/>
</dbReference>
<accession>A0A8S3TQX0</accession>
<proteinExistence type="predicted"/>
<gene>
    <name evidence="2" type="ORF">MEDL_44915</name>
</gene>
<keyword evidence="3" id="KW-1185">Reference proteome</keyword>
<feature type="compositionally biased region" description="Acidic residues" evidence="1">
    <location>
        <begin position="1"/>
        <end position="23"/>
    </location>
</feature>
<dbReference type="AlphaFoldDB" id="A0A8S3TQX0"/>
<dbReference type="EMBL" id="CAJPWZ010002166">
    <property type="protein sequence ID" value="CAG2232156.1"/>
    <property type="molecule type" value="Genomic_DNA"/>
</dbReference>